<dbReference type="AlphaFoldDB" id="A0A7K1TBI8"/>
<dbReference type="EMBL" id="WQKZ01000001">
    <property type="protein sequence ID" value="MVN75743.1"/>
    <property type="molecule type" value="Genomic_DNA"/>
</dbReference>
<dbReference type="Gene3D" id="2.170.130.10">
    <property type="entry name" value="TonB-dependent receptor, plug domain"/>
    <property type="match status" value="1"/>
</dbReference>
<comment type="caution">
    <text evidence="2">The sequence shown here is derived from an EMBL/GenBank/DDBJ whole genome shotgun (WGS) entry which is preliminary data.</text>
</comment>
<evidence type="ECO:0000313" key="2">
    <source>
        <dbReference type="EMBL" id="MVN75743.1"/>
    </source>
</evidence>
<reference evidence="2 3" key="1">
    <citation type="submission" date="2019-12" db="EMBL/GenBank/DDBJ databases">
        <title>Hymenobacter sp. HMF4947 Genome sequencing and assembly.</title>
        <authorList>
            <person name="Kang H."/>
            <person name="Cha I."/>
            <person name="Kim H."/>
            <person name="Joh K."/>
        </authorList>
    </citation>
    <scope>NUCLEOTIDE SEQUENCE [LARGE SCALE GENOMIC DNA]</scope>
    <source>
        <strain evidence="2 3">HMF4947</strain>
    </source>
</reference>
<dbReference type="InterPro" id="IPR041700">
    <property type="entry name" value="OMP_b-brl_3"/>
</dbReference>
<dbReference type="PANTHER" id="PTHR40980">
    <property type="entry name" value="PLUG DOMAIN-CONTAINING PROTEIN"/>
    <property type="match status" value="1"/>
</dbReference>
<evidence type="ECO:0000259" key="1">
    <source>
        <dbReference type="Pfam" id="PF14905"/>
    </source>
</evidence>
<sequence length="823" mass="90029">MVVHVTLFRSDFALYQLKWALLVSGLLALPLAGRAQVRAAVRGTVGSGSSPALELATVTLHRATDSVAVKTEFSDKQGAFRLEAVAGRRYRVSVAQVGFGRYWSPAFELPGGVLTLPAIILVPSQAASLKDVTVTARRPLFEHRPDRTIMNVADSPLAAGATTLDVLGRAPGVTVDGDNLGLRGRQGLLLILDGKRVPLTGAELADYLRALPAEQLQSIELITNPPASYDAQGGAGVIAINLKKDQRLGTNGSANASYGRGEYGKFTGGLTLNHRRKNLNAYGNYTYTDRRYFTRIDDERQFVATPSLPAASSVLTNNQVSQLRSHAAKLGLDLNLTKRTLLGVSVTGLASQTQATTTNQTQLYGANGAPADRYASEVAQDINRPSGSANLNLRHPFADSANAATLTADADYARYRTTRLLDLTTYFDAPAQAPTLLTGDQRSTLSIGTARADYSRPLRHRARLEAGAKVTRITSDNEVVFANTANGPRTIDLAISNQFRYEENVNAAYVNLHGSAFKTTLQAGLRAEQSNTLAAPSDAASRTQHYFQLFPSVVAERTLNDRHALALSLTRRIDRPSYVQVNPLRAYLNATSYSAGNPYLMPATSYNFELTHTYRQKFSTALAYARTDQPIVNVVQPSPDGNHLVVNQDVNLRTQHFYTLTLTAPVTLTKWWELYATGFFYYNRFLGQLNGTDLDRGQVACNLTLNSSFTLPKGWSAELNGFYESREVYGFEALRARGQVAAGLQKSLWSQKGTFRLNVADIFYTTPINSTYTFANFTERFYRRQDLRVVTAALTYRFGNSKVAAARKRAAGAEEELRRAAGQ</sequence>
<dbReference type="PANTHER" id="PTHR40980:SF4">
    <property type="entry name" value="TONB-DEPENDENT RECEPTOR-LIKE BETA-BARREL DOMAIN-CONTAINING PROTEIN"/>
    <property type="match status" value="1"/>
</dbReference>
<dbReference type="InterPro" id="IPR037066">
    <property type="entry name" value="Plug_dom_sf"/>
</dbReference>
<gene>
    <name evidence="2" type="ORF">GO988_05330</name>
</gene>
<protein>
    <submittedName>
        <fullName evidence="2">Outer membrane beta-barrel protein</fullName>
    </submittedName>
</protein>
<name>A0A7K1TBI8_9BACT</name>
<evidence type="ECO:0000313" key="3">
    <source>
        <dbReference type="Proteomes" id="UP000441336"/>
    </source>
</evidence>
<feature type="domain" description="Outer membrane protein beta-barrel" evidence="1">
    <location>
        <begin position="403"/>
        <end position="796"/>
    </location>
</feature>
<dbReference type="RefSeq" id="WP_157562461.1">
    <property type="nucleotide sequence ID" value="NZ_WQKZ01000001.1"/>
</dbReference>
<accession>A0A7K1TBI8</accession>
<proteinExistence type="predicted"/>
<dbReference type="Pfam" id="PF14905">
    <property type="entry name" value="OMP_b-brl_3"/>
    <property type="match status" value="1"/>
</dbReference>
<dbReference type="Proteomes" id="UP000441336">
    <property type="component" value="Unassembled WGS sequence"/>
</dbReference>
<organism evidence="2 3">
    <name type="scientific">Hymenobacter ginkgonis</name>
    <dbReference type="NCBI Taxonomy" id="2682976"/>
    <lineage>
        <taxon>Bacteria</taxon>
        <taxon>Pseudomonadati</taxon>
        <taxon>Bacteroidota</taxon>
        <taxon>Cytophagia</taxon>
        <taxon>Cytophagales</taxon>
        <taxon>Hymenobacteraceae</taxon>
        <taxon>Hymenobacter</taxon>
    </lineage>
</organism>
<dbReference type="SUPFAM" id="SSF56935">
    <property type="entry name" value="Porins"/>
    <property type="match status" value="1"/>
</dbReference>
<keyword evidence="3" id="KW-1185">Reference proteome</keyword>